<organism evidence="10 11">
    <name type="scientific">Exaiptasia diaphana</name>
    <name type="common">Tropical sea anemone</name>
    <name type="synonym">Aiptasia pulchella</name>
    <dbReference type="NCBI Taxonomy" id="2652724"/>
    <lineage>
        <taxon>Eukaryota</taxon>
        <taxon>Metazoa</taxon>
        <taxon>Cnidaria</taxon>
        <taxon>Anthozoa</taxon>
        <taxon>Hexacorallia</taxon>
        <taxon>Actiniaria</taxon>
        <taxon>Aiptasiidae</taxon>
        <taxon>Exaiptasia</taxon>
    </lineage>
</organism>
<dbReference type="InterPro" id="IPR017452">
    <property type="entry name" value="GPCR_Rhodpsn_7TM"/>
</dbReference>
<feature type="transmembrane region" description="Helical" evidence="8">
    <location>
        <begin position="48"/>
        <end position="69"/>
    </location>
</feature>
<dbReference type="KEGG" id="epa:110252557"/>
<accession>A0A913Y6T0</accession>
<keyword evidence="5 8" id="KW-0472">Membrane</keyword>
<dbReference type="PANTHER" id="PTHR45695:SF9">
    <property type="entry name" value="LEUCOKININ RECEPTOR"/>
    <property type="match status" value="1"/>
</dbReference>
<keyword evidence="7" id="KW-0807">Transducer</keyword>
<dbReference type="RefSeq" id="XP_020915039.1">
    <property type="nucleotide sequence ID" value="XM_021059380.1"/>
</dbReference>
<dbReference type="PRINTS" id="PR00237">
    <property type="entry name" value="GPCRRHODOPSN"/>
</dbReference>
<dbReference type="InterPro" id="IPR000276">
    <property type="entry name" value="GPCR_Rhodpsn"/>
</dbReference>
<keyword evidence="6" id="KW-0675">Receptor</keyword>
<keyword evidence="3 8" id="KW-1133">Transmembrane helix</keyword>
<feature type="transmembrane region" description="Helical" evidence="8">
    <location>
        <begin position="139"/>
        <end position="161"/>
    </location>
</feature>
<keyword evidence="4" id="KW-0297">G-protein coupled receptor</keyword>
<evidence type="ECO:0000256" key="7">
    <source>
        <dbReference type="ARBA" id="ARBA00023224"/>
    </source>
</evidence>
<evidence type="ECO:0000313" key="11">
    <source>
        <dbReference type="Proteomes" id="UP000887567"/>
    </source>
</evidence>
<dbReference type="PROSITE" id="PS50262">
    <property type="entry name" value="G_PROTEIN_RECEP_F1_2"/>
    <property type="match status" value="1"/>
</dbReference>
<feature type="transmembrane region" description="Helical" evidence="8">
    <location>
        <begin position="81"/>
        <end position="101"/>
    </location>
</feature>
<dbReference type="Pfam" id="PF00001">
    <property type="entry name" value="7tm_1"/>
    <property type="match status" value="1"/>
</dbReference>
<dbReference type="Gene3D" id="1.20.1070.10">
    <property type="entry name" value="Rhodopsin 7-helix transmembrane proteins"/>
    <property type="match status" value="1"/>
</dbReference>
<dbReference type="PANTHER" id="PTHR45695">
    <property type="entry name" value="LEUCOKININ RECEPTOR-RELATED"/>
    <property type="match status" value="1"/>
</dbReference>
<dbReference type="EnsemblMetazoa" id="XM_021059380.1">
    <property type="protein sequence ID" value="XP_020915039.1"/>
    <property type="gene ID" value="LOC110252557"/>
</dbReference>
<dbReference type="GO" id="GO:0005886">
    <property type="term" value="C:plasma membrane"/>
    <property type="evidence" value="ECO:0007669"/>
    <property type="project" value="TreeGrafter"/>
</dbReference>
<evidence type="ECO:0000256" key="5">
    <source>
        <dbReference type="ARBA" id="ARBA00023136"/>
    </source>
</evidence>
<evidence type="ECO:0000259" key="9">
    <source>
        <dbReference type="PROSITE" id="PS50262"/>
    </source>
</evidence>
<evidence type="ECO:0000256" key="6">
    <source>
        <dbReference type="ARBA" id="ARBA00023170"/>
    </source>
</evidence>
<feature type="transmembrane region" description="Helical" evidence="8">
    <location>
        <begin position="182"/>
        <end position="202"/>
    </location>
</feature>
<evidence type="ECO:0000256" key="3">
    <source>
        <dbReference type="ARBA" id="ARBA00022989"/>
    </source>
</evidence>
<reference evidence="10" key="1">
    <citation type="submission" date="2022-11" db="UniProtKB">
        <authorList>
            <consortium name="EnsemblMetazoa"/>
        </authorList>
    </citation>
    <scope>IDENTIFICATION</scope>
</reference>
<evidence type="ECO:0000313" key="10">
    <source>
        <dbReference type="EnsemblMetazoa" id="XP_020915039.1"/>
    </source>
</evidence>
<feature type="transmembrane region" description="Helical" evidence="8">
    <location>
        <begin position="222"/>
        <end position="245"/>
    </location>
</feature>
<evidence type="ECO:0000256" key="4">
    <source>
        <dbReference type="ARBA" id="ARBA00023040"/>
    </source>
</evidence>
<dbReference type="CDD" id="cd00637">
    <property type="entry name" value="7tm_classA_rhodopsin-like"/>
    <property type="match status" value="1"/>
</dbReference>
<evidence type="ECO:0000256" key="2">
    <source>
        <dbReference type="ARBA" id="ARBA00022692"/>
    </source>
</evidence>
<proteinExistence type="predicted"/>
<protein>
    <recommendedName>
        <fullName evidence="9">G-protein coupled receptors family 1 profile domain-containing protein</fullName>
    </recommendedName>
</protein>
<feature type="domain" description="G-protein coupled receptors family 1 profile" evidence="9">
    <location>
        <begin position="1"/>
        <end position="242"/>
    </location>
</feature>
<keyword evidence="11" id="KW-1185">Reference proteome</keyword>
<dbReference type="OMA" id="THICLYA"/>
<dbReference type="GO" id="GO:0004930">
    <property type="term" value="F:G protein-coupled receptor activity"/>
    <property type="evidence" value="ECO:0007669"/>
    <property type="project" value="UniProtKB-KW"/>
</dbReference>
<dbReference type="OrthoDB" id="10049706at2759"/>
<dbReference type="SUPFAM" id="SSF81321">
    <property type="entry name" value="Family A G protein-coupled receptor-like"/>
    <property type="match status" value="1"/>
</dbReference>
<comment type="subcellular location">
    <subcellularLocation>
        <location evidence="1">Membrane</location>
        <topology evidence="1">Multi-pass membrane protein</topology>
    </subcellularLocation>
</comment>
<feature type="transmembrane region" description="Helical" evidence="8">
    <location>
        <begin position="7"/>
        <end position="28"/>
    </location>
</feature>
<name>A0A913Y6T0_EXADI</name>
<evidence type="ECO:0000256" key="8">
    <source>
        <dbReference type="SAM" id="Phobius"/>
    </source>
</evidence>
<keyword evidence="2 8" id="KW-0812">Transmembrane</keyword>
<evidence type="ECO:0000256" key="1">
    <source>
        <dbReference type="ARBA" id="ARBA00004141"/>
    </source>
</evidence>
<dbReference type="AlphaFoldDB" id="A0A913Y6T0"/>
<sequence>MSSNSLIISLAAADLGILLVYVPFYVAYEMLGLIWPFGEVLCKFVFSSTHICLYASLGTLVGVAIERYLVAFDFRVSKPKIIMGLISVWIVSLALSIPQMINLQLVKIDVEEFHADVEYVCELVWPDPMYERVLHPVDFVLFYLLPLMIISVLYVKISVMLRSAIKHSAPKRRFARQVQKAVYVLIVVVCVFGICNLPIYVLHLYRVFWSDHWLGVIDKNHWLFSVCAALYLLPHSANPIIYAILDRKFRKEALTVLKKCKPLSMPCKPWRFPCHKGREESPSEIPLELLPQSLPLNGQEEEQHLSGTRL</sequence>
<dbReference type="Proteomes" id="UP000887567">
    <property type="component" value="Unplaced"/>
</dbReference>
<dbReference type="GeneID" id="110252557"/>